<dbReference type="STRING" id="1837282.A6F49_11115"/>
<dbReference type="EMBL" id="LXEY01000019">
    <property type="protein sequence ID" value="OAV60506.1"/>
    <property type="molecule type" value="Genomic_DNA"/>
</dbReference>
<protein>
    <submittedName>
        <fullName evidence="2">Uncharacterized protein</fullName>
    </submittedName>
</protein>
<dbReference type="AlphaFoldDB" id="A0A1B7LYL4"/>
<feature type="transmembrane region" description="Helical" evidence="1">
    <location>
        <begin position="188"/>
        <end position="209"/>
    </location>
</feature>
<accession>A0A1B7LYL4</accession>
<reference evidence="2 3" key="1">
    <citation type="submission" date="2016-04" db="EMBL/GenBank/DDBJ databases">
        <title>First whole genome shotgun sequence of the bacterium Enteractinococcus sp. strain UASWS1574.</title>
        <authorList>
            <person name="Crovadore J."/>
            <person name="Chablais R."/>
            <person name="Lefort F."/>
        </authorList>
    </citation>
    <scope>NUCLEOTIDE SEQUENCE [LARGE SCALE GENOMIC DNA]</scope>
    <source>
        <strain evidence="2 3">UASWS1574</strain>
    </source>
</reference>
<keyword evidence="1" id="KW-0812">Transmembrane</keyword>
<feature type="transmembrane region" description="Helical" evidence="1">
    <location>
        <begin position="112"/>
        <end position="132"/>
    </location>
</feature>
<name>A0A1B7LYL4_9MICC</name>
<keyword evidence="1" id="KW-1133">Transmembrane helix</keyword>
<proteinExistence type="predicted"/>
<feature type="transmembrane region" description="Helical" evidence="1">
    <location>
        <begin position="33"/>
        <end position="55"/>
    </location>
</feature>
<dbReference type="Proteomes" id="UP000078292">
    <property type="component" value="Unassembled WGS sequence"/>
</dbReference>
<gene>
    <name evidence="2" type="ORF">A6F49_11115</name>
</gene>
<feature type="transmembrane region" description="Helical" evidence="1">
    <location>
        <begin position="79"/>
        <end position="100"/>
    </location>
</feature>
<evidence type="ECO:0000313" key="2">
    <source>
        <dbReference type="EMBL" id="OAV60506.1"/>
    </source>
</evidence>
<evidence type="ECO:0000313" key="3">
    <source>
        <dbReference type="Proteomes" id="UP000078292"/>
    </source>
</evidence>
<keyword evidence="1" id="KW-0472">Membrane</keyword>
<sequence length="254" mass="27968">MTTTTAQPANSHRSSFARVPAAFRLQFAVPYSFIWLPMFIFVLAWALGVGIGFFIDSQMPERIAAQEPLNSTGASQATIWYLAFMAAYTASHTFPFSLALSYSRRVYLMGTYLTFLAVSLGYGVAAMLAYYIERLTDGFGRHIYVFGSPVFEDYGGGVGVGAMYTVVVLFFMCFGFFWAILYRRVSILILWAVIIGVVIALLGAVVLITHNAWWGNIGMWFVDQNAFSLAGWGLLAVIALGGVNYLLIRKATAG</sequence>
<evidence type="ECO:0000256" key="1">
    <source>
        <dbReference type="SAM" id="Phobius"/>
    </source>
</evidence>
<feature type="transmembrane region" description="Helical" evidence="1">
    <location>
        <begin position="161"/>
        <end position="181"/>
    </location>
</feature>
<feature type="transmembrane region" description="Helical" evidence="1">
    <location>
        <begin position="229"/>
        <end position="248"/>
    </location>
</feature>
<keyword evidence="3" id="KW-1185">Reference proteome</keyword>
<dbReference type="OrthoDB" id="3209791at2"/>
<organism evidence="2 3">
    <name type="scientific">Enteractinococcus helveticum</name>
    <dbReference type="NCBI Taxonomy" id="1837282"/>
    <lineage>
        <taxon>Bacteria</taxon>
        <taxon>Bacillati</taxon>
        <taxon>Actinomycetota</taxon>
        <taxon>Actinomycetes</taxon>
        <taxon>Micrococcales</taxon>
        <taxon>Micrococcaceae</taxon>
    </lineage>
</organism>
<comment type="caution">
    <text evidence="2">The sequence shown here is derived from an EMBL/GenBank/DDBJ whole genome shotgun (WGS) entry which is preliminary data.</text>
</comment>
<dbReference type="RefSeq" id="WP_043058058.1">
    <property type="nucleotide sequence ID" value="NZ_LXEY01000019.1"/>
</dbReference>